<dbReference type="GO" id="GO:0006935">
    <property type="term" value="P:chemotaxis"/>
    <property type="evidence" value="ECO:0007669"/>
    <property type="project" value="InterPro"/>
</dbReference>
<accession>A0A7C4YGN7</accession>
<name>A0A7C4YGN7_UNCW3</name>
<evidence type="ECO:0000259" key="1">
    <source>
        <dbReference type="PROSITE" id="PS50851"/>
    </source>
</evidence>
<dbReference type="Gene3D" id="2.30.30.40">
    <property type="entry name" value="SH3 Domains"/>
    <property type="match status" value="1"/>
</dbReference>
<comment type="caution">
    <text evidence="2">The sequence shown here is derived from an EMBL/GenBank/DDBJ whole genome shotgun (WGS) entry which is preliminary data.</text>
</comment>
<reference evidence="2" key="1">
    <citation type="journal article" date="2020" name="mSystems">
        <title>Genome- and Community-Level Interaction Insights into Carbon Utilization and Element Cycling Functions of Hydrothermarchaeota in Hydrothermal Sediment.</title>
        <authorList>
            <person name="Zhou Z."/>
            <person name="Liu Y."/>
            <person name="Xu W."/>
            <person name="Pan J."/>
            <person name="Luo Z.H."/>
            <person name="Li M."/>
        </authorList>
    </citation>
    <scope>NUCLEOTIDE SEQUENCE [LARGE SCALE GENOMIC DNA]</scope>
    <source>
        <strain evidence="2">SpSt-780</strain>
    </source>
</reference>
<dbReference type="GO" id="GO:0007165">
    <property type="term" value="P:signal transduction"/>
    <property type="evidence" value="ECO:0007669"/>
    <property type="project" value="InterPro"/>
</dbReference>
<evidence type="ECO:0000313" key="2">
    <source>
        <dbReference type="EMBL" id="HGW91387.1"/>
    </source>
</evidence>
<dbReference type="AlphaFoldDB" id="A0A7C4YGN7"/>
<dbReference type="PROSITE" id="PS50851">
    <property type="entry name" value="CHEW"/>
    <property type="match status" value="1"/>
</dbReference>
<proteinExistence type="predicted"/>
<dbReference type="SUPFAM" id="SSF50341">
    <property type="entry name" value="CheW-like"/>
    <property type="match status" value="1"/>
</dbReference>
<dbReference type="InterPro" id="IPR002545">
    <property type="entry name" value="CheW-lke_dom"/>
</dbReference>
<gene>
    <name evidence="2" type="ORF">ENV67_02445</name>
</gene>
<dbReference type="SMART" id="SM00260">
    <property type="entry name" value="CheW"/>
    <property type="match status" value="1"/>
</dbReference>
<dbReference type="EMBL" id="DTHG01000028">
    <property type="protein sequence ID" value="HGW91387.1"/>
    <property type="molecule type" value="Genomic_DNA"/>
</dbReference>
<dbReference type="Gene3D" id="2.40.50.180">
    <property type="entry name" value="CheA-289, Domain 4"/>
    <property type="match status" value="1"/>
</dbReference>
<feature type="domain" description="CheW-like" evidence="1">
    <location>
        <begin position="1"/>
        <end position="129"/>
    </location>
</feature>
<protein>
    <recommendedName>
        <fullName evidence="1">CheW-like domain-containing protein</fullName>
    </recommendedName>
</protein>
<dbReference type="Pfam" id="PF01584">
    <property type="entry name" value="CheW"/>
    <property type="match status" value="1"/>
</dbReference>
<organism evidence="2">
    <name type="scientific">candidate division WOR-3 bacterium</name>
    <dbReference type="NCBI Taxonomy" id="2052148"/>
    <lineage>
        <taxon>Bacteria</taxon>
        <taxon>Bacteria division WOR-3</taxon>
    </lineage>
</organism>
<dbReference type="InterPro" id="IPR036061">
    <property type="entry name" value="CheW-like_dom_sf"/>
</dbReference>
<sequence>MKCIVFTIGEYLFGADIEDVKEVGKKKNAKIISSGKGFSIIKYRDKNFVIFELSEIFDLKDAKLENILFFSKFDDIGVTIGEIKGMFDVKEKSIPRDILELKYIKSFGDLEDKTIFIIDTDQIAKRKKIKGLIKSV</sequence>